<comment type="caution">
    <text evidence="1">The sequence shown here is derived from an EMBL/GenBank/DDBJ whole genome shotgun (WGS) entry which is preliminary data.</text>
</comment>
<sequence length="279" mass="29913">MADAGGGATKEIQERIERLTKLISSLQITAFQLANFYFASQAVVFTALTGDSTSLVCRDLWFPMVLSLVPAVLNITALSVIGWNLVNAIGDRLKIIRELSTYHDRSNTLQPSRPTQTLTVAPGTTATTAPTGPPQTRTLTTEEQMPPALPLYPLPTHTLTTTAAVHDTTTAAVPETTTLPLQTLPTQTLTTTATPMPLALPPQPAGVPGTMTTAPGTTALPTGDLSSLKIRHTICFCACMIIFAIFAIVLAVGSWWMLCREQNFLKHHDDDGDDDATKC</sequence>
<dbReference type="Proteomes" id="UP001062846">
    <property type="component" value="Chromosome 2"/>
</dbReference>
<accession>A0ACC0PP39</accession>
<gene>
    <name evidence="1" type="ORF">RHMOL_Rhmol02G0027300</name>
</gene>
<name>A0ACC0PP39_RHOML</name>
<evidence type="ECO:0000313" key="2">
    <source>
        <dbReference type="Proteomes" id="UP001062846"/>
    </source>
</evidence>
<evidence type="ECO:0000313" key="1">
    <source>
        <dbReference type="EMBL" id="KAI8566273.1"/>
    </source>
</evidence>
<proteinExistence type="predicted"/>
<dbReference type="EMBL" id="CM046389">
    <property type="protein sequence ID" value="KAI8566273.1"/>
    <property type="molecule type" value="Genomic_DNA"/>
</dbReference>
<keyword evidence="2" id="KW-1185">Reference proteome</keyword>
<protein>
    <submittedName>
        <fullName evidence="1">Uncharacterized protein</fullName>
    </submittedName>
</protein>
<organism evidence="1 2">
    <name type="scientific">Rhododendron molle</name>
    <name type="common">Chinese azalea</name>
    <name type="synonym">Azalea mollis</name>
    <dbReference type="NCBI Taxonomy" id="49168"/>
    <lineage>
        <taxon>Eukaryota</taxon>
        <taxon>Viridiplantae</taxon>
        <taxon>Streptophyta</taxon>
        <taxon>Embryophyta</taxon>
        <taxon>Tracheophyta</taxon>
        <taxon>Spermatophyta</taxon>
        <taxon>Magnoliopsida</taxon>
        <taxon>eudicotyledons</taxon>
        <taxon>Gunneridae</taxon>
        <taxon>Pentapetalae</taxon>
        <taxon>asterids</taxon>
        <taxon>Ericales</taxon>
        <taxon>Ericaceae</taxon>
        <taxon>Ericoideae</taxon>
        <taxon>Rhodoreae</taxon>
        <taxon>Rhododendron</taxon>
    </lineage>
</organism>
<reference evidence="1" key="1">
    <citation type="submission" date="2022-02" db="EMBL/GenBank/DDBJ databases">
        <title>Plant Genome Project.</title>
        <authorList>
            <person name="Zhang R.-G."/>
        </authorList>
    </citation>
    <scope>NUCLEOTIDE SEQUENCE</scope>
    <source>
        <strain evidence="1">AT1</strain>
    </source>
</reference>